<proteinExistence type="predicted"/>
<dbReference type="InterPro" id="IPR000086">
    <property type="entry name" value="NUDIX_hydrolase_dom"/>
</dbReference>
<dbReference type="AlphaFoldDB" id="A0A3R9HE17"/>
<protein>
    <recommendedName>
        <fullName evidence="1">Nudix hydrolase domain-containing protein</fullName>
    </recommendedName>
</protein>
<dbReference type="InterPro" id="IPR015797">
    <property type="entry name" value="NUDIX_hydrolase-like_dom_sf"/>
</dbReference>
<dbReference type="Proteomes" id="UP000278653">
    <property type="component" value="Unassembled WGS sequence"/>
</dbReference>
<evidence type="ECO:0000313" key="3">
    <source>
        <dbReference type="Proteomes" id="UP000278653"/>
    </source>
</evidence>
<dbReference type="Gene3D" id="3.90.79.10">
    <property type="entry name" value="Nucleoside Triphosphate Pyrophosphohydrolase"/>
    <property type="match status" value="1"/>
</dbReference>
<dbReference type="RefSeq" id="WP_125447367.1">
    <property type="nucleotide sequence ID" value="NZ_RJNH01000004.1"/>
</dbReference>
<name>A0A3R9HE17_STRMT</name>
<dbReference type="SUPFAM" id="SSF55811">
    <property type="entry name" value="Nudix"/>
    <property type="match status" value="1"/>
</dbReference>
<evidence type="ECO:0000313" key="2">
    <source>
        <dbReference type="EMBL" id="RSI61557.1"/>
    </source>
</evidence>
<accession>A0A3R9HE17</accession>
<gene>
    <name evidence="2" type="ORF">D8865_04380</name>
</gene>
<reference evidence="2 3" key="1">
    <citation type="submission" date="2018-11" db="EMBL/GenBank/DDBJ databases">
        <title>Species Designations Belie Phenotypic and Genotypic Heterogeneity in Oral Streptococci.</title>
        <authorList>
            <person name="Velsko I."/>
        </authorList>
    </citation>
    <scope>NUCLEOTIDE SEQUENCE [LARGE SCALE GENOMIC DNA]</scope>
    <source>
        <strain evidence="2 3">BCC15</strain>
    </source>
</reference>
<sequence>MFIDFSNKNIKFNIIKSTFVPFFNPSQTKYLIDKYFTNSFNSEGVRLENFKIQKDSNLVTLNLSRTDFYSLLTSNILYGKEIHEEDDEIFQILKKLKNQKVSDLTVLNKASFSNNLAVSVMLEDINLQKIIVKRTSKVAIGRSLVSVSVTGGVDYEDILDENPIFKTVKREVKEELGLSISDKNITFEGIFIGPTKLQPIAICSVKINDIFQNLNFYGKDRKFEVEKITIVNDNDLKKYLKYPMTEASKFQIKRIIDKLTK</sequence>
<dbReference type="EMBL" id="RJNH01000004">
    <property type="protein sequence ID" value="RSI61557.1"/>
    <property type="molecule type" value="Genomic_DNA"/>
</dbReference>
<feature type="domain" description="Nudix hydrolase" evidence="1">
    <location>
        <begin position="113"/>
        <end position="252"/>
    </location>
</feature>
<evidence type="ECO:0000259" key="1">
    <source>
        <dbReference type="PROSITE" id="PS51462"/>
    </source>
</evidence>
<organism evidence="2 3">
    <name type="scientific">Streptococcus mitis</name>
    <dbReference type="NCBI Taxonomy" id="28037"/>
    <lineage>
        <taxon>Bacteria</taxon>
        <taxon>Bacillati</taxon>
        <taxon>Bacillota</taxon>
        <taxon>Bacilli</taxon>
        <taxon>Lactobacillales</taxon>
        <taxon>Streptococcaceae</taxon>
        <taxon>Streptococcus</taxon>
        <taxon>Streptococcus mitis group</taxon>
    </lineage>
</organism>
<comment type="caution">
    <text evidence="2">The sequence shown here is derived from an EMBL/GenBank/DDBJ whole genome shotgun (WGS) entry which is preliminary data.</text>
</comment>
<dbReference type="PROSITE" id="PS51462">
    <property type="entry name" value="NUDIX"/>
    <property type="match status" value="1"/>
</dbReference>